<sequence>MKEENNIDFDLNKIESPIEEFFLNHFCKYLSSETELILQHPIKTLSGNFRADIFLKNNNRNIIIECDGVEYHTKEINDWYDEWRDTLILFHQEADTIYRISGKDIFNNINSLIYLIYNFEPIFFNSEYSSKLPKKEIVNDRIKKLINYSYTSDNGENIQSTITVKRKDTKFDFDIFWFKYVLYSINFPLKNIKELIEIMIEKKFSVDELVLLIKQKYPEINIEDINCFKTTKK</sequence>
<proteinExistence type="predicted"/>
<dbReference type="Gene3D" id="3.40.960.10">
    <property type="entry name" value="VSR Endonuclease"/>
    <property type="match status" value="1"/>
</dbReference>
<evidence type="ECO:0008006" key="3">
    <source>
        <dbReference type="Google" id="ProtNLM"/>
    </source>
</evidence>
<reference evidence="1 2" key="1">
    <citation type="submission" date="2019-06" db="EMBL/GenBank/DDBJ databases">
        <title>Emergence of pandrug resistant Empedobacter falsenii in China.</title>
        <authorList>
            <person name="Dong N."/>
            <person name="Chen S."/>
            <person name="Zhang R."/>
        </authorList>
    </citation>
    <scope>NUCLEOTIDE SEQUENCE [LARGE SCALE GENOMIC DNA]</scope>
    <source>
        <strain evidence="1 2">1681-1</strain>
    </source>
</reference>
<dbReference type="AlphaFoldDB" id="A0A7H9DY68"/>
<dbReference type="GeneID" id="78403099"/>
<dbReference type="Proteomes" id="UP000510643">
    <property type="component" value="Chromosome"/>
</dbReference>
<protein>
    <recommendedName>
        <fullName evidence="3">DUF559 domain-containing protein</fullName>
    </recommendedName>
</protein>
<organism evidence="1 2">
    <name type="scientific">Empedobacter falsenii</name>
    <dbReference type="NCBI Taxonomy" id="343874"/>
    <lineage>
        <taxon>Bacteria</taxon>
        <taxon>Pseudomonadati</taxon>
        <taxon>Bacteroidota</taxon>
        <taxon>Flavobacteriia</taxon>
        <taxon>Flavobacteriales</taxon>
        <taxon>Weeksellaceae</taxon>
        <taxon>Empedobacter</taxon>
    </lineage>
</organism>
<dbReference type="EMBL" id="CP040908">
    <property type="protein sequence ID" value="QLL59596.1"/>
    <property type="molecule type" value="Genomic_DNA"/>
</dbReference>
<dbReference type="KEGG" id="efal:FH779_16545"/>
<dbReference type="RefSeq" id="WP_180905481.1">
    <property type="nucleotide sequence ID" value="NZ_CP040908.1"/>
</dbReference>
<gene>
    <name evidence="1" type="ORF">FH779_16545</name>
</gene>
<evidence type="ECO:0000313" key="1">
    <source>
        <dbReference type="EMBL" id="QLL59596.1"/>
    </source>
</evidence>
<evidence type="ECO:0000313" key="2">
    <source>
        <dbReference type="Proteomes" id="UP000510643"/>
    </source>
</evidence>
<accession>A0A7H9DY68</accession>
<name>A0A7H9DY68_9FLAO</name>
<keyword evidence="2" id="KW-1185">Reference proteome</keyword>